<dbReference type="InterPro" id="IPR035500">
    <property type="entry name" value="NHR-like_dom_sf"/>
</dbReference>
<evidence type="ECO:0000256" key="8">
    <source>
        <dbReference type="ARBA" id="ARBA00023163"/>
    </source>
</evidence>
<evidence type="ECO:0000313" key="13">
    <source>
        <dbReference type="EMBL" id="GMS92416.1"/>
    </source>
</evidence>
<feature type="domain" description="Nuclear receptor" evidence="12">
    <location>
        <begin position="45"/>
        <end position="122"/>
    </location>
</feature>
<evidence type="ECO:0000256" key="7">
    <source>
        <dbReference type="ARBA" id="ARBA00023125"/>
    </source>
</evidence>
<evidence type="ECO:0000256" key="1">
    <source>
        <dbReference type="ARBA" id="ARBA00004123"/>
    </source>
</evidence>
<dbReference type="GO" id="GO:0000978">
    <property type="term" value="F:RNA polymerase II cis-regulatory region sequence-specific DNA binding"/>
    <property type="evidence" value="ECO:0007669"/>
    <property type="project" value="InterPro"/>
</dbReference>
<accession>A0AAV5TA32</accession>
<dbReference type="GO" id="GO:0003700">
    <property type="term" value="F:DNA-binding transcription factor activity"/>
    <property type="evidence" value="ECO:0007669"/>
    <property type="project" value="InterPro"/>
</dbReference>
<evidence type="ECO:0000259" key="12">
    <source>
        <dbReference type="PROSITE" id="PS51030"/>
    </source>
</evidence>
<evidence type="ECO:0000256" key="9">
    <source>
        <dbReference type="ARBA" id="ARBA00023170"/>
    </source>
</evidence>
<dbReference type="Proteomes" id="UP001432027">
    <property type="component" value="Unassembled WGS sequence"/>
</dbReference>
<dbReference type="PROSITE" id="PS51030">
    <property type="entry name" value="NUCLEAR_REC_DBD_2"/>
    <property type="match status" value="1"/>
</dbReference>
<keyword evidence="5" id="KW-0862">Zinc</keyword>
<dbReference type="PROSITE" id="PS00031">
    <property type="entry name" value="NUCLEAR_REC_DBD_1"/>
    <property type="match status" value="1"/>
</dbReference>
<evidence type="ECO:0000256" key="4">
    <source>
        <dbReference type="ARBA" id="ARBA00022771"/>
    </source>
</evidence>
<comment type="similarity">
    <text evidence="2">Belongs to the nuclear hormone receptor family.</text>
</comment>
<dbReference type="SUPFAM" id="SSF57716">
    <property type="entry name" value="Glucocorticoid receptor-like (DNA-binding domain)"/>
    <property type="match status" value="1"/>
</dbReference>
<keyword evidence="10" id="KW-0539">Nucleus</keyword>
<dbReference type="FunFam" id="3.30.50.10:FF:000030">
    <property type="entry name" value="Nuclear Hormone Receptor family"/>
    <property type="match status" value="1"/>
</dbReference>
<dbReference type="PANTHER" id="PTHR24083">
    <property type="entry name" value="NUCLEAR HORMONE RECEPTOR"/>
    <property type="match status" value="1"/>
</dbReference>
<dbReference type="CDD" id="cd06960">
    <property type="entry name" value="NR_DBD_HNF4A"/>
    <property type="match status" value="1"/>
</dbReference>
<dbReference type="GO" id="GO:0008270">
    <property type="term" value="F:zinc ion binding"/>
    <property type="evidence" value="ECO:0007669"/>
    <property type="project" value="UniProtKB-KW"/>
</dbReference>
<feature type="non-terminal residue" evidence="13">
    <location>
        <position position="341"/>
    </location>
</feature>
<dbReference type="AlphaFoldDB" id="A0AAV5TA32"/>
<keyword evidence="3" id="KW-0479">Metal-binding</keyword>
<evidence type="ECO:0000313" key="14">
    <source>
        <dbReference type="Proteomes" id="UP001432027"/>
    </source>
</evidence>
<dbReference type="SMART" id="SM00399">
    <property type="entry name" value="ZnF_C4"/>
    <property type="match status" value="1"/>
</dbReference>
<sequence length="341" mass="38455">SSSLISTSSSADSLPNNQFPGSMNGWDTVPSSTDHEDTNPRTVCPKSCDVCGDAASGYHYEVPSCNGCKTFFRRAVRLEMKFFCKKNGSCKHSMSKEARVACRACRFDRCVDAGMNPLAIQSVAKPESNIIVRDILRTRKLLPEQLLQRQHSSHPSSSQASCKLFVHPQIVETTIDRMIDELLHLEIAFDRLRRSNYAPRPHDEAITIAECIKGRSKLGIDYGVAPPRLGPHGRHHHKYVPPEVRIRHGIPFSLRGDEQHFKIVRPHPPRKRWPFIELVHAIEYLKTFDFFHKMPENDKKALATHVAFMTALITNSFHAVECKSDVTIYPDGSIPHAGQIL</sequence>
<evidence type="ECO:0000256" key="3">
    <source>
        <dbReference type="ARBA" id="ARBA00022723"/>
    </source>
</evidence>
<evidence type="ECO:0000256" key="2">
    <source>
        <dbReference type="ARBA" id="ARBA00005993"/>
    </source>
</evidence>
<keyword evidence="8" id="KW-0804">Transcription</keyword>
<evidence type="ECO:0000256" key="10">
    <source>
        <dbReference type="ARBA" id="ARBA00023242"/>
    </source>
</evidence>
<dbReference type="GO" id="GO:0005634">
    <property type="term" value="C:nucleus"/>
    <property type="evidence" value="ECO:0007669"/>
    <property type="project" value="UniProtKB-SubCell"/>
</dbReference>
<proteinExistence type="inferred from homology"/>
<keyword evidence="14" id="KW-1185">Reference proteome</keyword>
<organism evidence="13 14">
    <name type="scientific">Pristionchus entomophagus</name>
    <dbReference type="NCBI Taxonomy" id="358040"/>
    <lineage>
        <taxon>Eukaryota</taxon>
        <taxon>Metazoa</taxon>
        <taxon>Ecdysozoa</taxon>
        <taxon>Nematoda</taxon>
        <taxon>Chromadorea</taxon>
        <taxon>Rhabditida</taxon>
        <taxon>Rhabditina</taxon>
        <taxon>Diplogasteromorpha</taxon>
        <taxon>Diplogasteroidea</taxon>
        <taxon>Neodiplogasteridae</taxon>
        <taxon>Pristionchus</taxon>
    </lineage>
</organism>
<dbReference type="InterPro" id="IPR001628">
    <property type="entry name" value="Znf_hrmn_rcpt"/>
</dbReference>
<keyword evidence="7" id="KW-0238">DNA-binding</keyword>
<keyword evidence="6" id="KW-0805">Transcription regulation</keyword>
<evidence type="ECO:0000256" key="6">
    <source>
        <dbReference type="ARBA" id="ARBA00023015"/>
    </source>
</evidence>
<reference evidence="13" key="1">
    <citation type="submission" date="2023-10" db="EMBL/GenBank/DDBJ databases">
        <title>Genome assembly of Pristionchus species.</title>
        <authorList>
            <person name="Yoshida K."/>
            <person name="Sommer R.J."/>
        </authorList>
    </citation>
    <scope>NUCLEOTIDE SEQUENCE</scope>
    <source>
        <strain evidence="13">RS0144</strain>
    </source>
</reference>
<dbReference type="InterPro" id="IPR013088">
    <property type="entry name" value="Znf_NHR/GATA"/>
</dbReference>
<evidence type="ECO:0000256" key="11">
    <source>
        <dbReference type="SAM" id="MobiDB-lite"/>
    </source>
</evidence>
<feature type="non-terminal residue" evidence="13">
    <location>
        <position position="1"/>
    </location>
</feature>
<dbReference type="InterPro" id="IPR049636">
    <property type="entry name" value="HNF4-like_DBD"/>
</dbReference>
<keyword evidence="9" id="KW-0675">Receptor</keyword>
<dbReference type="Pfam" id="PF00105">
    <property type="entry name" value="zf-C4"/>
    <property type="match status" value="1"/>
</dbReference>
<keyword evidence="4" id="KW-0863">Zinc-finger</keyword>
<dbReference type="PRINTS" id="PR00047">
    <property type="entry name" value="STROIDFINGER"/>
</dbReference>
<feature type="region of interest" description="Disordered" evidence="11">
    <location>
        <begin position="1"/>
        <end position="40"/>
    </location>
</feature>
<evidence type="ECO:0000256" key="5">
    <source>
        <dbReference type="ARBA" id="ARBA00022833"/>
    </source>
</evidence>
<dbReference type="EMBL" id="BTSX01000004">
    <property type="protein sequence ID" value="GMS92416.1"/>
    <property type="molecule type" value="Genomic_DNA"/>
</dbReference>
<dbReference type="SUPFAM" id="SSF48508">
    <property type="entry name" value="Nuclear receptor ligand-binding domain"/>
    <property type="match status" value="1"/>
</dbReference>
<protein>
    <recommendedName>
        <fullName evidence="12">Nuclear receptor domain-containing protein</fullName>
    </recommendedName>
</protein>
<feature type="compositionally biased region" description="Low complexity" evidence="11">
    <location>
        <begin position="1"/>
        <end position="13"/>
    </location>
</feature>
<name>A0AAV5TA32_9BILA</name>
<comment type="caution">
    <text evidence="13">The sequence shown here is derived from an EMBL/GenBank/DDBJ whole genome shotgun (WGS) entry which is preliminary data.</text>
</comment>
<dbReference type="InterPro" id="IPR050274">
    <property type="entry name" value="Nuclear_hormone_rcpt_NR2"/>
</dbReference>
<dbReference type="Gene3D" id="3.30.50.10">
    <property type="entry name" value="Erythroid Transcription Factor GATA-1, subunit A"/>
    <property type="match status" value="1"/>
</dbReference>
<gene>
    <name evidence="13" type="ORF">PENTCL1PPCAC_14591</name>
</gene>
<comment type="subcellular location">
    <subcellularLocation>
        <location evidence="1">Nucleus</location>
    </subcellularLocation>
</comment>